<protein>
    <recommendedName>
        <fullName evidence="3">MmcQ protein</fullName>
    </recommendedName>
</protein>
<name>A0A0E2H9D8_9FIRM</name>
<sequence>MMIEDIFKYVKEKYAVEPDYPLPTAPGFPVLRHKDNRKWFAIIMDAPREKLGLSGEERVDVINVKLSDPLLADMVVQQDGYFRGYHISRGNWISILLDGTVPVDEICRWIDESYAVTASKKTKQIIRPAKEWIVPANPKFYDIEHAFDNTKEIDWKQGRGIKTGDTVFLYAAAPVSAILYKCKVLETDIPYDYHEGSLAITALMRIKLQKKYKPTAFSFERLKDEFGIFAVRGPRGIPHSLSEALKSKEVRPCQDL</sequence>
<dbReference type="PANTHER" id="PTHR35145:SF1">
    <property type="entry name" value="CYTOPLASMIC PROTEIN"/>
    <property type="match status" value="1"/>
</dbReference>
<dbReference type="Gene3D" id="3.90.1150.30">
    <property type="match status" value="1"/>
</dbReference>
<proteinExistence type="predicted"/>
<dbReference type="InterPro" id="IPR038056">
    <property type="entry name" value="YjbR-like_sf"/>
</dbReference>
<dbReference type="AlphaFoldDB" id="A0A0E2H9D8"/>
<dbReference type="InterPro" id="IPR058532">
    <property type="entry name" value="YjbR/MT2646/Rv2570-like"/>
</dbReference>
<dbReference type="InterPro" id="IPR007351">
    <property type="entry name" value="YjbR"/>
</dbReference>
<evidence type="ECO:0000313" key="2">
    <source>
        <dbReference type="Proteomes" id="UP000013085"/>
    </source>
</evidence>
<evidence type="ECO:0000313" key="1">
    <source>
        <dbReference type="EMBL" id="ENZ13288.1"/>
    </source>
</evidence>
<dbReference type="SUPFAM" id="SSF142906">
    <property type="entry name" value="YjbR-like"/>
    <property type="match status" value="1"/>
</dbReference>
<dbReference type="EMBL" id="AGYR01000034">
    <property type="protein sequence ID" value="ENZ13288.1"/>
    <property type="molecule type" value="Genomic_DNA"/>
</dbReference>
<gene>
    <name evidence="1" type="ORF">HMPREF1090_03021</name>
</gene>
<dbReference type="Pfam" id="PF04237">
    <property type="entry name" value="YjbR"/>
    <property type="match status" value="1"/>
</dbReference>
<dbReference type="HOGENOM" id="CLU_067569_0_0_9"/>
<accession>A0A0E2H9D8</accession>
<dbReference type="PATRIC" id="fig|999408.3.peg.3259"/>
<organism evidence="1 2">
    <name type="scientific">[Clostridium] clostridioforme 90A8</name>
    <dbReference type="NCBI Taxonomy" id="999408"/>
    <lineage>
        <taxon>Bacteria</taxon>
        <taxon>Bacillati</taxon>
        <taxon>Bacillota</taxon>
        <taxon>Clostridia</taxon>
        <taxon>Lachnospirales</taxon>
        <taxon>Lachnospiraceae</taxon>
        <taxon>Enterocloster</taxon>
    </lineage>
</organism>
<comment type="caution">
    <text evidence="1">The sequence shown here is derived from an EMBL/GenBank/DDBJ whole genome shotgun (WGS) entry which is preliminary data.</text>
</comment>
<dbReference type="PANTHER" id="PTHR35145">
    <property type="entry name" value="CYTOPLASMIC PROTEIN-RELATED"/>
    <property type="match status" value="1"/>
</dbReference>
<evidence type="ECO:0008006" key="3">
    <source>
        <dbReference type="Google" id="ProtNLM"/>
    </source>
</evidence>
<reference evidence="1 2" key="1">
    <citation type="submission" date="2013-01" db="EMBL/GenBank/DDBJ databases">
        <title>The Genome Sequence of Clostridium clostridioforme 90A8.</title>
        <authorList>
            <consortium name="The Broad Institute Genome Sequencing Platform"/>
            <person name="Earl A."/>
            <person name="Ward D."/>
            <person name="Feldgarden M."/>
            <person name="Gevers D."/>
            <person name="Courvalin P."/>
            <person name="Lambert T."/>
            <person name="Walker B."/>
            <person name="Young S.K."/>
            <person name="Zeng Q."/>
            <person name="Gargeya S."/>
            <person name="Fitzgerald M."/>
            <person name="Haas B."/>
            <person name="Abouelleil A."/>
            <person name="Alvarado L."/>
            <person name="Arachchi H.M."/>
            <person name="Berlin A.M."/>
            <person name="Chapman S.B."/>
            <person name="Dewar J."/>
            <person name="Goldberg J."/>
            <person name="Griggs A."/>
            <person name="Gujja S."/>
            <person name="Hansen M."/>
            <person name="Howarth C."/>
            <person name="Imamovic A."/>
            <person name="Larimer J."/>
            <person name="McCowan C."/>
            <person name="Murphy C."/>
            <person name="Neiman D."/>
            <person name="Pearson M."/>
            <person name="Priest M."/>
            <person name="Roberts A."/>
            <person name="Saif S."/>
            <person name="Shea T."/>
            <person name="Sisk P."/>
            <person name="Sykes S."/>
            <person name="Wortman J."/>
            <person name="Nusbaum C."/>
            <person name="Birren B."/>
        </authorList>
    </citation>
    <scope>NUCLEOTIDE SEQUENCE [LARGE SCALE GENOMIC DNA]</scope>
    <source>
        <strain evidence="1 2">90A8</strain>
    </source>
</reference>
<dbReference type="Proteomes" id="UP000013085">
    <property type="component" value="Unassembled WGS sequence"/>
</dbReference>